<accession>A0A143PL64</accession>
<dbReference type="PIRSF" id="PIRSF036389">
    <property type="entry name" value="IOR_B"/>
    <property type="match status" value="1"/>
</dbReference>
<keyword evidence="2" id="KW-0560">Oxidoreductase</keyword>
<dbReference type="KEGG" id="abac:LuPra_02191"/>
<dbReference type="PANTHER" id="PTHR47495">
    <property type="entry name" value="ALDEHYDE DEHYDROGENASE"/>
    <property type="match status" value="1"/>
</dbReference>
<dbReference type="SUPFAM" id="SSF56003">
    <property type="entry name" value="Molybdenum cofactor-binding domain"/>
    <property type="match status" value="2"/>
</dbReference>
<dbReference type="Pfam" id="PF20256">
    <property type="entry name" value="MoCoBD_2"/>
    <property type="match status" value="2"/>
</dbReference>
<evidence type="ECO:0000313" key="3">
    <source>
        <dbReference type="Proteomes" id="UP000076079"/>
    </source>
</evidence>
<dbReference type="Gene3D" id="3.30.365.10">
    <property type="entry name" value="Aldehyde oxidase/xanthine dehydrogenase, molybdopterin binding domain"/>
    <property type="match status" value="4"/>
</dbReference>
<sequence>MTPAMSGEVTRRAFLRVSALAGGGVMLALHAEELFAAQQPQAPGAPPPPPLAPASFVRIAADGRVTIMAKNPEIGQGIKTMLPMLIAEELDVDWAQVTIEQASLDQAAYGPQRAGGSSATPTNWEPLRRVGAAGRQMFIAAAAARWSVPASECTTAHGAVRHAATNRTLGYGALASALTTLPVPDLQSVPVKAASEYRIIGTPIGGVDNPLIVTGKPLFSIDFTLPGMLWAAYEKCPVFAGKVKSADLDEIRALPGVRKAFVIEGTKEMLGLHGGVAIVADHWWAAHSARGKLKVEWDEGPTAEVSSAWIATRAKELAAAPPVFTIRADGDADAALSSAAKVVEGDYTYPFIGHAPLEPQNCAAQFTGGKLEIWAPSQTPETGRGMVSTLLGIPLDQIKVHILRVGGGFGRRLTNDYMLEAAWIAREVGGAPVKVLWTREDDVQHDHYRPGGFHHFKAGLDASGRLAAWRNHFVSFGEGKQFAPTAGITPEEFPAGYVANFGFHASLIPVGIPMYALRAPGSNAFCFAFQSFLDEVAHAAGADPVAFRLALLDAALASQDAPNAPKLQFNPKRMRDVVARVAETSGWARQQKTPGVGMGVAFQFSHRGYFAEVARVRVTGDTKVRVEKVWVVGDVGRHVINPSTAINQVQGGVIEGMSHAMSTEITFERGRTMQSNFHDYELVRHRETVPEVDVDFVKSDNAPTGIGEPALPPAVPAICNALFAATGKRYRALPLARHGLSWA</sequence>
<dbReference type="Pfam" id="PF02738">
    <property type="entry name" value="MoCoBD_1"/>
    <property type="match status" value="1"/>
</dbReference>
<dbReference type="InterPro" id="IPR052516">
    <property type="entry name" value="N-heterocyclic_Hydroxylase"/>
</dbReference>
<dbReference type="GO" id="GO:0047121">
    <property type="term" value="F:isoquinoline 1-oxidoreductase activity"/>
    <property type="evidence" value="ECO:0007669"/>
    <property type="project" value="UniProtKB-EC"/>
</dbReference>
<dbReference type="InterPro" id="IPR000674">
    <property type="entry name" value="Ald_Oxase/Xan_DH_a/b"/>
</dbReference>
<dbReference type="InterPro" id="IPR008274">
    <property type="entry name" value="AldOxase/xan_DH_MoCoBD1"/>
</dbReference>
<dbReference type="RefSeq" id="WP_110170762.1">
    <property type="nucleotide sequence ID" value="NZ_CP015136.1"/>
</dbReference>
<gene>
    <name evidence="2" type="primary">iorB_1</name>
    <name evidence="2" type="ORF">LuPra_02191</name>
</gene>
<dbReference type="Gene3D" id="3.90.1170.50">
    <property type="entry name" value="Aldehyde oxidase/xanthine dehydrogenase, a/b hammerhead"/>
    <property type="match status" value="1"/>
</dbReference>
<dbReference type="EC" id="1.3.99.16" evidence="2"/>
<evidence type="ECO:0000313" key="2">
    <source>
        <dbReference type="EMBL" id="AMY08983.1"/>
    </source>
</evidence>
<reference evidence="2 3" key="1">
    <citation type="journal article" date="2016" name="Genome Announc.">
        <title>First Complete Genome Sequence of a Subdivision 6 Acidobacterium Strain.</title>
        <authorList>
            <person name="Huang S."/>
            <person name="Vieira S."/>
            <person name="Bunk B."/>
            <person name="Riedel T."/>
            <person name="Sproer C."/>
            <person name="Overmann J."/>
        </authorList>
    </citation>
    <scope>NUCLEOTIDE SEQUENCE [LARGE SCALE GENOMIC DNA]</scope>
    <source>
        <strain evidence="3">DSM 100886 HEG_-6_39</strain>
    </source>
</reference>
<dbReference type="EMBL" id="CP015136">
    <property type="protein sequence ID" value="AMY08983.1"/>
    <property type="molecule type" value="Genomic_DNA"/>
</dbReference>
<protein>
    <submittedName>
        <fullName evidence="2">Isoquinoline 1-oxidoreductase subunit beta</fullName>
        <ecNumber evidence="2">1.3.99.16</ecNumber>
    </submittedName>
</protein>
<dbReference type="PROSITE" id="PS51318">
    <property type="entry name" value="TAT"/>
    <property type="match status" value="1"/>
</dbReference>
<evidence type="ECO:0000259" key="1">
    <source>
        <dbReference type="SMART" id="SM01008"/>
    </source>
</evidence>
<dbReference type="STRING" id="1855912.LuPra_02191"/>
<feature type="domain" description="Aldehyde oxidase/xanthine dehydrogenase a/b hammerhead" evidence="1">
    <location>
        <begin position="214"/>
        <end position="301"/>
    </location>
</feature>
<dbReference type="AlphaFoldDB" id="A0A143PL64"/>
<dbReference type="OrthoDB" id="9767994at2"/>
<keyword evidence="3" id="KW-1185">Reference proteome</keyword>
<dbReference type="InterPro" id="IPR037165">
    <property type="entry name" value="AldOxase/xan_DH_Mopterin-bd_sf"/>
</dbReference>
<dbReference type="PATRIC" id="fig|1813736.3.peg.2300"/>
<organism evidence="2 3">
    <name type="scientific">Luteitalea pratensis</name>
    <dbReference type="NCBI Taxonomy" id="1855912"/>
    <lineage>
        <taxon>Bacteria</taxon>
        <taxon>Pseudomonadati</taxon>
        <taxon>Acidobacteriota</taxon>
        <taxon>Vicinamibacteria</taxon>
        <taxon>Vicinamibacterales</taxon>
        <taxon>Vicinamibacteraceae</taxon>
        <taxon>Luteitalea</taxon>
    </lineage>
</organism>
<dbReference type="InterPro" id="IPR006311">
    <property type="entry name" value="TAT_signal"/>
</dbReference>
<reference evidence="3" key="2">
    <citation type="submission" date="2016-04" db="EMBL/GenBank/DDBJ databases">
        <title>First Complete Genome Sequence of a Subdivision 6 Acidobacterium.</title>
        <authorList>
            <person name="Huang S."/>
            <person name="Vieira S."/>
            <person name="Bunk B."/>
            <person name="Riedel T."/>
            <person name="Sproeer C."/>
            <person name="Overmann J."/>
        </authorList>
    </citation>
    <scope>NUCLEOTIDE SEQUENCE [LARGE SCALE GENOMIC DNA]</scope>
    <source>
        <strain evidence="3">DSM 100886 HEG_-6_39</strain>
    </source>
</reference>
<dbReference type="Proteomes" id="UP000076079">
    <property type="component" value="Chromosome"/>
</dbReference>
<dbReference type="InterPro" id="IPR012368">
    <property type="entry name" value="OxRdtase_Mopterin-bd_su_IorB"/>
</dbReference>
<dbReference type="PANTHER" id="PTHR47495:SF1">
    <property type="entry name" value="BLL3820 PROTEIN"/>
    <property type="match status" value="1"/>
</dbReference>
<proteinExistence type="predicted"/>
<dbReference type="SMART" id="SM01008">
    <property type="entry name" value="Ald_Xan_dh_C"/>
    <property type="match status" value="1"/>
</dbReference>
<name>A0A143PL64_LUTPR</name>
<dbReference type="InterPro" id="IPR046867">
    <property type="entry name" value="AldOxase/xan_DH_MoCoBD2"/>
</dbReference>